<dbReference type="RefSeq" id="WP_104830189.1">
    <property type="nucleotide sequence ID" value="NZ_PJCH01000006.1"/>
</dbReference>
<protein>
    <submittedName>
        <fullName evidence="1">2,3-dimethylmalate lyase</fullName>
    </submittedName>
</protein>
<gene>
    <name evidence="1" type="ORF">CW354_11285</name>
</gene>
<dbReference type="PANTHER" id="PTHR42905">
    <property type="entry name" value="PHOSPHOENOLPYRUVATE CARBOXYLASE"/>
    <property type="match status" value="1"/>
</dbReference>
<reference evidence="1 2" key="1">
    <citation type="submission" date="2017-12" db="EMBL/GenBank/DDBJ databases">
        <authorList>
            <person name="Hurst M.R.H."/>
        </authorList>
    </citation>
    <scope>NUCLEOTIDE SEQUENCE [LARGE SCALE GENOMIC DNA]</scope>
    <source>
        <strain evidence="1 2">SY-3-19</strain>
    </source>
</reference>
<dbReference type="PROSITE" id="PS00161">
    <property type="entry name" value="ISOCITRATE_LYASE"/>
    <property type="match status" value="1"/>
</dbReference>
<evidence type="ECO:0000313" key="2">
    <source>
        <dbReference type="Proteomes" id="UP000239504"/>
    </source>
</evidence>
<dbReference type="Pfam" id="PF13714">
    <property type="entry name" value="PEP_mutase"/>
    <property type="match status" value="1"/>
</dbReference>
<evidence type="ECO:0000313" key="1">
    <source>
        <dbReference type="EMBL" id="PQA87651.1"/>
    </source>
</evidence>
<dbReference type="CDD" id="cd00377">
    <property type="entry name" value="ICL_PEPM"/>
    <property type="match status" value="1"/>
</dbReference>
<dbReference type="AlphaFoldDB" id="A0A2S7K595"/>
<proteinExistence type="predicted"/>
<keyword evidence="1" id="KW-0456">Lyase</keyword>
<dbReference type="InterPro" id="IPR039556">
    <property type="entry name" value="ICL/PEPM"/>
</dbReference>
<dbReference type="InterPro" id="IPR018523">
    <property type="entry name" value="Isocitrate_lyase_ph_CS"/>
</dbReference>
<dbReference type="Gene3D" id="3.20.20.60">
    <property type="entry name" value="Phosphoenolpyruvate-binding domains"/>
    <property type="match status" value="1"/>
</dbReference>
<keyword evidence="2" id="KW-1185">Reference proteome</keyword>
<accession>A0A2S7K595</accession>
<dbReference type="Proteomes" id="UP000239504">
    <property type="component" value="Unassembled WGS sequence"/>
</dbReference>
<comment type="caution">
    <text evidence="1">The sequence shown here is derived from an EMBL/GenBank/DDBJ whole genome shotgun (WGS) entry which is preliminary data.</text>
</comment>
<dbReference type="InterPro" id="IPR015813">
    <property type="entry name" value="Pyrv/PenolPyrv_kinase-like_dom"/>
</dbReference>
<dbReference type="EMBL" id="PJCH01000006">
    <property type="protein sequence ID" value="PQA87651.1"/>
    <property type="molecule type" value="Genomic_DNA"/>
</dbReference>
<dbReference type="PANTHER" id="PTHR42905:SF5">
    <property type="entry name" value="CARBOXYVINYL-CARBOXYPHOSPHONATE PHOSPHORYLMUTASE, CHLOROPLASTIC"/>
    <property type="match status" value="1"/>
</dbReference>
<dbReference type="InterPro" id="IPR040442">
    <property type="entry name" value="Pyrv_kinase-like_dom_sf"/>
</dbReference>
<dbReference type="GO" id="GO:0016833">
    <property type="term" value="F:oxo-acid-lyase activity"/>
    <property type="evidence" value="ECO:0007669"/>
    <property type="project" value="UniProtKB-ARBA"/>
</dbReference>
<name>A0A2S7K595_9PROT</name>
<dbReference type="OrthoDB" id="9771433at2"/>
<sequence>MPDRTIHEALKVEDPLIVPIAHDALSARLIEKAGFHVYSIGGFALAGVRHALPDVGVLSFGEFVNGVCDIMGGSSLPVIVDGDDGYGDVKNVTRTVQSYEAMGVAGLVLEDQTNPKRCGHMDGKSVVPLDVATRKLEAALAARRSSDFFIVGRTDARSVTGLDDAITRARRFADVGVDAVIVEAPQSVEELKRVGGEIDCIQFANMAEAGRTPILPPKDLKDMGFSIIVYPGTLLLRVVKTVCDALDDLRQGTLELPEGTKNFAELTELFELSKWRDIDDKFGGGER</sequence>
<dbReference type="SUPFAM" id="SSF51621">
    <property type="entry name" value="Phosphoenolpyruvate/pyruvate domain"/>
    <property type="match status" value="1"/>
</dbReference>
<organism evidence="1 2">
    <name type="scientific">Hyphococcus luteus</name>
    <dbReference type="NCBI Taxonomy" id="2058213"/>
    <lineage>
        <taxon>Bacteria</taxon>
        <taxon>Pseudomonadati</taxon>
        <taxon>Pseudomonadota</taxon>
        <taxon>Alphaproteobacteria</taxon>
        <taxon>Parvularculales</taxon>
        <taxon>Parvularculaceae</taxon>
        <taxon>Hyphococcus</taxon>
    </lineage>
</organism>